<accession>A0A485LXW6</accession>
<dbReference type="CDD" id="cd00077">
    <property type="entry name" value="HDc"/>
    <property type="match status" value="1"/>
</dbReference>
<dbReference type="NCBIfam" id="TIGR00277">
    <property type="entry name" value="HDIG"/>
    <property type="match status" value="1"/>
</dbReference>
<dbReference type="SMART" id="SM00471">
    <property type="entry name" value="HDc"/>
    <property type="match status" value="1"/>
</dbReference>
<dbReference type="InterPro" id="IPR003607">
    <property type="entry name" value="HD/PDEase_dom"/>
</dbReference>
<dbReference type="Pfam" id="PF08668">
    <property type="entry name" value="HDOD"/>
    <property type="match status" value="1"/>
</dbReference>
<dbReference type="Gene3D" id="1.10.3210.10">
    <property type="entry name" value="Hypothetical protein af1432"/>
    <property type="match status" value="1"/>
</dbReference>
<protein>
    <recommendedName>
        <fullName evidence="1">HDOD domain-containing protein</fullName>
    </recommendedName>
</protein>
<dbReference type="InterPro" id="IPR013976">
    <property type="entry name" value="HDOD"/>
</dbReference>
<dbReference type="InterPro" id="IPR006675">
    <property type="entry name" value="HDIG_dom"/>
</dbReference>
<evidence type="ECO:0000259" key="1">
    <source>
        <dbReference type="PROSITE" id="PS51833"/>
    </source>
</evidence>
<name>A0A485LXW6_9ZZZZ</name>
<gene>
    <name evidence="2" type="ORF">SCFA_1410007</name>
</gene>
<evidence type="ECO:0000313" key="2">
    <source>
        <dbReference type="EMBL" id="VFU12635.1"/>
    </source>
</evidence>
<organism evidence="2">
    <name type="scientific">anaerobic digester metagenome</name>
    <dbReference type="NCBI Taxonomy" id="1263854"/>
    <lineage>
        <taxon>unclassified sequences</taxon>
        <taxon>metagenomes</taxon>
        <taxon>ecological metagenomes</taxon>
    </lineage>
</organism>
<dbReference type="EMBL" id="CAADRM010000048">
    <property type="protein sequence ID" value="VFU12635.1"/>
    <property type="molecule type" value="Genomic_DNA"/>
</dbReference>
<dbReference type="PANTHER" id="PTHR33525">
    <property type="match status" value="1"/>
</dbReference>
<sequence length="495" mass="55086">MTHVLKVKIRSARVDREGIMEHIDILAPLDIELQKVRSLGGSMSIVVIPQRYADKALGCKRAVDTAVSMKDYLVVGLFNTQASEASARFLSIPKGIAVYPQDGQEIETLFFEALERLRFMGSTPWVKRLWDSIKDARTSGLKDDPESRFISSTFYQFLALLANHPNEMKYLLGDSDNPELSWVRDYIPYGHWNSGDSRKSVSEADITELVQSWRYQEKLEAKSEKGKNTLRRFRNIEHLFTLPSISREIIGLAGDSLLAASKMAGIIEKDPVLTSRILKVVNSAFYGFHRQIDSVEQAVVILGNDEVINLAFSIAIHKILETISPEVAKRLWEHSLVVAHLSQWLGPHLGYSNKQRLYTVGLLHDLGKIVFLQRGHFIGGSTGPASLEDLAAEEIDSGISHAEMGGYIAERWNLPEAIVDGLMSHHLPSKARDMSLAVTVHLADVLAHCGGIDLAKVNSAAVNYLSERKGPAISQDELSRRAGDIVQRVKTILET</sequence>
<reference evidence="2" key="1">
    <citation type="submission" date="2019-03" db="EMBL/GenBank/DDBJ databases">
        <authorList>
            <person name="Hao L."/>
        </authorList>
    </citation>
    <scope>NUCLEOTIDE SEQUENCE</scope>
</reference>
<proteinExistence type="predicted"/>
<dbReference type="AlphaFoldDB" id="A0A485LXW6"/>
<dbReference type="PANTHER" id="PTHR33525:SF3">
    <property type="entry name" value="RIBONUCLEASE Y"/>
    <property type="match status" value="1"/>
</dbReference>
<feature type="domain" description="HDOD" evidence="1">
    <location>
        <begin position="239"/>
        <end position="428"/>
    </location>
</feature>
<dbReference type="SUPFAM" id="SSF109604">
    <property type="entry name" value="HD-domain/PDEase-like"/>
    <property type="match status" value="1"/>
</dbReference>
<dbReference type="PROSITE" id="PS51833">
    <property type="entry name" value="HDOD"/>
    <property type="match status" value="1"/>
</dbReference>
<dbReference type="InterPro" id="IPR052340">
    <property type="entry name" value="RNase_Y/CdgJ"/>
</dbReference>